<evidence type="ECO:0000313" key="13">
    <source>
        <dbReference type="Proteomes" id="UP000501690"/>
    </source>
</evidence>
<feature type="region of interest" description="Disordered" evidence="10">
    <location>
        <begin position="1"/>
        <end position="30"/>
    </location>
</feature>
<evidence type="ECO:0000256" key="2">
    <source>
        <dbReference type="ARBA" id="ARBA00001946"/>
    </source>
</evidence>
<dbReference type="SUPFAM" id="SSF81606">
    <property type="entry name" value="PP2C-like"/>
    <property type="match status" value="1"/>
</dbReference>
<name>A0A4D6MDK7_VIGUN</name>
<evidence type="ECO:0000256" key="6">
    <source>
        <dbReference type="ARBA" id="ARBA00022842"/>
    </source>
</evidence>
<evidence type="ECO:0000256" key="8">
    <source>
        <dbReference type="ARBA" id="ARBA00023211"/>
    </source>
</evidence>
<keyword evidence="5 9" id="KW-0378">Hydrolase</keyword>
<dbReference type="FunFam" id="3.60.40.10:FF:000291">
    <property type="entry name" value="Protein phosphatase 2C 50"/>
    <property type="match status" value="1"/>
</dbReference>
<comment type="similarity">
    <text evidence="9">Belongs to the PP2C family.</text>
</comment>
<keyword evidence="13" id="KW-1185">Reference proteome</keyword>
<evidence type="ECO:0000256" key="1">
    <source>
        <dbReference type="ARBA" id="ARBA00001936"/>
    </source>
</evidence>
<sequence length="412" mass="45036">MAGICCRVVGEGDTPTPLEPTSRPSTRRAMDIVPLKYIADMAVSDSSRKRPKLDLNDADTQLQTDQESSGTEVMKKDSMEDEEDDDASDTKSGTDDESSEDEECPKYGVTSVCGRRRDMEDSVSLRPFFSPEGFHYFGVFDGHGCSHVATMCKERLHEILNEEINEGDDTLHWRALMESGFARMDEEVFRRSQASQTFNCRCELQTPHCDAVGSTAVIAILTRNKIVVSNCGDSRAVLCRSGVAIPLSSDHKPDRPDELLRVESKGGRVIYWDGPRVLGVLAMSRAIGNVTCFCPGDYYLKPFVISVPEVTVTDRSDDDECLILASDGLWDVVSNETACGVVKMCLKSQTPPTPPGSPGGYVTADGSDRACSDASILLTKLALARHSADNVSVVVLDLRKEQEQTPTSSVNE</sequence>
<evidence type="ECO:0000256" key="9">
    <source>
        <dbReference type="RuleBase" id="RU003465"/>
    </source>
</evidence>
<organism evidence="12 13">
    <name type="scientific">Vigna unguiculata</name>
    <name type="common">Cowpea</name>
    <dbReference type="NCBI Taxonomy" id="3917"/>
    <lineage>
        <taxon>Eukaryota</taxon>
        <taxon>Viridiplantae</taxon>
        <taxon>Streptophyta</taxon>
        <taxon>Embryophyta</taxon>
        <taxon>Tracheophyta</taxon>
        <taxon>Spermatophyta</taxon>
        <taxon>Magnoliopsida</taxon>
        <taxon>eudicotyledons</taxon>
        <taxon>Gunneridae</taxon>
        <taxon>Pentapetalae</taxon>
        <taxon>rosids</taxon>
        <taxon>fabids</taxon>
        <taxon>Fabales</taxon>
        <taxon>Fabaceae</taxon>
        <taxon>Papilionoideae</taxon>
        <taxon>50 kb inversion clade</taxon>
        <taxon>NPAAA clade</taxon>
        <taxon>indigoferoid/millettioid clade</taxon>
        <taxon>Phaseoleae</taxon>
        <taxon>Vigna</taxon>
    </lineage>
</organism>
<accession>A0A4D6MDK7</accession>
<dbReference type="SMART" id="SM00332">
    <property type="entry name" value="PP2Cc"/>
    <property type="match status" value="1"/>
</dbReference>
<feature type="compositionally biased region" description="Polar residues" evidence="10">
    <location>
        <begin position="58"/>
        <end position="71"/>
    </location>
</feature>
<dbReference type="InterPro" id="IPR001932">
    <property type="entry name" value="PPM-type_phosphatase-like_dom"/>
</dbReference>
<dbReference type="PROSITE" id="PS01032">
    <property type="entry name" value="PPM_1"/>
    <property type="match status" value="1"/>
</dbReference>
<keyword evidence="8" id="KW-0464">Manganese</keyword>
<dbReference type="Gene3D" id="3.60.40.10">
    <property type="entry name" value="PPM-type phosphatase domain"/>
    <property type="match status" value="1"/>
</dbReference>
<dbReference type="Pfam" id="PF00481">
    <property type="entry name" value="PP2C"/>
    <property type="match status" value="1"/>
</dbReference>
<dbReference type="CDD" id="cd00143">
    <property type="entry name" value="PP2Cc"/>
    <property type="match status" value="1"/>
</dbReference>
<dbReference type="PANTHER" id="PTHR47992">
    <property type="entry name" value="PROTEIN PHOSPHATASE"/>
    <property type="match status" value="1"/>
</dbReference>
<dbReference type="InterPro" id="IPR036457">
    <property type="entry name" value="PPM-type-like_dom_sf"/>
</dbReference>
<gene>
    <name evidence="12" type="ORF">DEO72_LG6g3243</name>
</gene>
<evidence type="ECO:0000259" key="11">
    <source>
        <dbReference type="PROSITE" id="PS51746"/>
    </source>
</evidence>
<feature type="compositionally biased region" description="Basic and acidic residues" evidence="10">
    <location>
        <begin position="46"/>
        <end position="55"/>
    </location>
</feature>
<feature type="region of interest" description="Disordered" evidence="10">
    <location>
        <begin position="43"/>
        <end position="109"/>
    </location>
</feature>
<comment type="cofactor">
    <cofactor evidence="2">
        <name>Mg(2+)</name>
        <dbReference type="ChEBI" id="CHEBI:18420"/>
    </cofactor>
</comment>
<keyword evidence="4" id="KW-0479">Metal-binding</keyword>
<dbReference type="InterPro" id="IPR015655">
    <property type="entry name" value="PP2C"/>
</dbReference>
<proteinExistence type="inferred from homology"/>
<evidence type="ECO:0000256" key="7">
    <source>
        <dbReference type="ARBA" id="ARBA00022912"/>
    </source>
</evidence>
<comment type="cofactor">
    <cofactor evidence="1">
        <name>Mn(2+)</name>
        <dbReference type="ChEBI" id="CHEBI:29035"/>
    </cofactor>
</comment>
<feature type="domain" description="PPM-type phosphatase" evidence="11">
    <location>
        <begin position="106"/>
        <end position="398"/>
    </location>
</feature>
<dbReference type="AlphaFoldDB" id="A0A4D6MDK7"/>
<protein>
    <recommendedName>
        <fullName evidence="3">protein-serine/threonine phosphatase</fullName>
        <ecNumber evidence="3">3.1.3.16</ecNumber>
    </recommendedName>
</protein>
<evidence type="ECO:0000256" key="10">
    <source>
        <dbReference type="SAM" id="MobiDB-lite"/>
    </source>
</evidence>
<reference evidence="12 13" key="1">
    <citation type="submission" date="2019-04" db="EMBL/GenBank/DDBJ databases">
        <title>An improved genome assembly and genetic linkage map for asparagus bean, Vigna unguiculata ssp. sesquipedialis.</title>
        <authorList>
            <person name="Xia Q."/>
            <person name="Zhang R."/>
            <person name="Dong Y."/>
        </authorList>
    </citation>
    <scope>NUCLEOTIDE SEQUENCE [LARGE SCALE GENOMIC DNA]</scope>
    <source>
        <tissue evidence="12">Leaf</tissue>
    </source>
</reference>
<evidence type="ECO:0000256" key="3">
    <source>
        <dbReference type="ARBA" id="ARBA00013081"/>
    </source>
</evidence>
<dbReference type="EC" id="3.1.3.16" evidence="3"/>
<dbReference type="Proteomes" id="UP000501690">
    <property type="component" value="Linkage Group LG6"/>
</dbReference>
<dbReference type="GO" id="GO:0046872">
    <property type="term" value="F:metal ion binding"/>
    <property type="evidence" value="ECO:0007669"/>
    <property type="project" value="UniProtKB-KW"/>
</dbReference>
<evidence type="ECO:0000256" key="5">
    <source>
        <dbReference type="ARBA" id="ARBA00022801"/>
    </source>
</evidence>
<dbReference type="EMBL" id="CP039350">
    <property type="protein sequence ID" value="QCD98521.1"/>
    <property type="molecule type" value="Genomic_DNA"/>
</dbReference>
<evidence type="ECO:0000256" key="4">
    <source>
        <dbReference type="ARBA" id="ARBA00022723"/>
    </source>
</evidence>
<keyword evidence="7 9" id="KW-0904">Protein phosphatase</keyword>
<dbReference type="PROSITE" id="PS51746">
    <property type="entry name" value="PPM_2"/>
    <property type="match status" value="1"/>
</dbReference>
<dbReference type="InterPro" id="IPR000222">
    <property type="entry name" value="PP2C_BS"/>
</dbReference>
<keyword evidence="6" id="KW-0460">Magnesium</keyword>
<evidence type="ECO:0000313" key="12">
    <source>
        <dbReference type="EMBL" id="QCD98521.1"/>
    </source>
</evidence>
<dbReference type="GO" id="GO:0004722">
    <property type="term" value="F:protein serine/threonine phosphatase activity"/>
    <property type="evidence" value="ECO:0007669"/>
    <property type="project" value="UniProtKB-EC"/>
</dbReference>